<protein>
    <submittedName>
        <fullName evidence="2">Uncharacterized protein</fullName>
    </submittedName>
</protein>
<name>A0AAN8N1Z5_9PEZI</name>
<dbReference type="AlphaFoldDB" id="A0AAN8N1Z5"/>
<keyword evidence="3" id="KW-1185">Reference proteome</keyword>
<feature type="compositionally biased region" description="Basic and acidic residues" evidence="1">
    <location>
        <begin position="139"/>
        <end position="156"/>
    </location>
</feature>
<dbReference type="EMBL" id="JAVHNR010000003">
    <property type="protein sequence ID" value="KAK6347911.1"/>
    <property type="molecule type" value="Genomic_DNA"/>
</dbReference>
<evidence type="ECO:0000313" key="2">
    <source>
        <dbReference type="EMBL" id="KAK6347911.1"/>
    </source>
</evidence>
<proteinExistence type="predicted"/>
<comment type="caution">
    <text evidence="2">The sequence shown here is derived from an EMBL/GenBank/DDBJ whole genome shotgun (WGS) entry which is preliminary data.</text>
</comment>
<accession>A0AAN8N1Z5</accession>
<evidence type="ECO:0000313" key="3">
    <source>
        <dbReference type="Proteomes" id="UP001313282"/>
    </source>
</evidence>
<organism evidence="2 3">
    <name type="scientific">Orbilia javanica</name>
    <dbReference type="NCBI Taxonomy" id="47235"/>
    <lineage>
        <taxon>Eukaryota</taxon>
        <taxon>Fungi</taxon>
        <taxon>Dikarya</taxon>
        <taxon>Ascomycota</taxon>
        <taxon>Pezizomycotina</taxon>
        <taxon>Orbiliomycetes</taxon>
        <taxon>Orbiliales</taxon>
        <taxon>Orbiliaceae</taxon>
        <taxon>Orbilia</taxon>
    </lineage>
</organism>
<gene>
    <name evidence="2" type="ORF">TWF718_005731</name>
</gene>
<sequence length="156" mass="18013">MGQTWSTWYHDLVVLDPPNSYPCPSSSRSVGITGSYGHSRGTWRHLYFDSSNPEGLINELLKYDIVGLLSDDEGDLYIIGEDEMDPSIIPTRFNLFYPVYPEKYKGHVKYYIGCESLRVNNFRRPRKLDLGDGEGGIPEMDRFDVRRSKPQDKKRD</sequence>
<evidence type="ECO:0000256" key="1">
    <source>
        <dbReference type="SAM" id="MobiDB-lite"/>
    </source>
</evidence>
<feature type="region of interest" description="Disordered" evidence="1">
    <location>
        <begin position="130"/>
        <end position="156"/>
    </location>
</feature>
<dbReference type="Proteomes" id="UP001313282">
    <property type="component" value="Unassembled WGS sequence"/>
</dbReference>
<reference evidence="2 3" key="1">
    <citation type="submission" date="2019-10" db="EMBL/GenBank/DDBJ databases">
        <authorList>
            <person name="Palmer J.M."/>
        </authorList>
    </citation>
    <scope>NUCLEOTIDE SEQUENCE [LARGE SCALE GENOMIC DNA]</scope>
    <source>
        <strain evidence="2 3">TWF718</strain>
    </source>
</reference>